<keyword evidence="4" id="KW-1185">Reference proteome</keyword>
<evidence type="ECO:0000313" key="4">
    <source>
        <dbReference type="Proteomes" id="UP000015101"/>
    </source>
</evidence>
<name>T1ESW9_HELRO</name>
<gene>
    <name evidence="3" type="primary">20199669</name>
    <name evidence="2" type="ORF">HELRODRAFT_162602</name>
</gene>
<organism evidence="3 4">
    <name type="scientific">Helobdella robusta</name>
    <name type="common">Californian leech</name>
    <dbReference type="NCBI Taxonomy" id="6412"/>
    <lineage>
        <taxon>Eukaryota</taxon>
        <taxon>Metazoa</taxon>
        <taxon>Spiralia</taxon>
        <taxon>Lophotrochozoa</taxon>
        <taxon>Annelida</taxon>
        <taxon>Clitellata</taxon>
        <taxon>Hirudinea</taxon>
        <taxon>Rhynchobdellida</taxon>
        <taxon>Glossiphoniidae</taxon>
        <taxon>Helobdella</taxon>
    </lineage>
</organism>
<feature type="compositionally biased region" description="Polar residues" evidence="1">
    <location>
        <begin position="394"/>
        <end position="403"/>
    </location>
</feature>
<dbReference type="Proteomes" id="UP000015101">
    <property type="component" value="Unassembled WGS sequence"/>
</dbReference>
<proteinExistence type="predicted"/>
<dbReference type="AlphaFoldDB" id="T1ESW9"/>
<dbReference type="EnsemblMetazoa" id="HelroT162602">
    <property type="protein sequence ID" value="HelroP162602"/>
    <property type="gene ID" value="HelroG162602"/>
</dbReference>
<dbReference type="EMBL" id="AMQM01001117">
    <property type="status" value="NOT_ANNOTATED_CDS"/>
    <property type="molecule type" value="Genomic_DNA"/>
</dbReference>
<protein>
    <submittedName>
        <fullName evidence="2 3">Uncharacterized protein</fullName>
    </submittedName>
</protein>
<evidence type="ECO:0000313" key="2">
    <source>
        <dbReference type="EMBL" id="ESN99111.1"/>
    </source>
</evidence>
<sequence length="730" mass="84085">MANLSCRGNTYYCPQCGMIFLVCNNKAIAERSFEYRENSQKSEKDRCVIPQNSAYQCYCCYCNGVMEMFCCPITGGDFDNLDAKRRINDVTGDKKIERSNYKTSTASAGGLQISKRVKGRSSKTFKDKLKSKYNSYIGSGSKDSLTNETPRKLTNFRKDKTTKMNMTTFYGKGAKDKMQKSVSILNEKQGKNLKKFNQNQSDAIKQKNKIHADNPQIKLNKLIQKEIVRTSKMNNISKEVTLARLQQQKIEHDAKNYAKKSVMLKKSDKLNKKTINNKINKIDSYNKITKKNFQKVREKQNNIMSSKRTISNGQKFIDKLVSNRRESKHLSAKDLKAIASKSNNREKVKKIFETEDGFSSVLPIYKKEKLAAELAGEKNRAKLKKRLETVMTGNSLSGSLQDENSYDDEPESKNSLSSEVSISKKESVRKSQLSENKLLKNNAQFIKSQKEANFVKRLMLRKLVSSRSLGDMIEKKMKERENFLKSEIYNDDRIFDEDVSIFKKQVKTPESKRTNKSKFNKGQLPKLTLYDKINAKSTLYERVNKKSKLIERVRNRSVLSDEISKKSYKSDKKKWTKSNAAIKKPLSSEDLLVKSKISDYAKPSIIERHGNKLKIFKRMNRMGSKPKIDTIDNNVVKRTVADQDVVKPNLFNKFNTKPSLPAQDNLQSLEFETDKTPSYLLFHQNCITGNNPLQLFQFDYDQILRYRQNLIKERWGTLSPLPHFGCKIVN</sequence>
<dbReference type="CTD" id="20199669"/>
<dbReference type="EMBL" id="KB097143">
    <property type="protein sequence ID" value="ESN99111.1"/>
    <property type="molecule type" value="Genomic_DNA"/>
</dbReference>
<reference evidence="4" key="1">
    <citation type="submission" date="2012-12" db="EMBL/GenBank/DDBJ databases">
        <authorList>
            <person name="Hellsten U."/>
            <person name="Grimwood J."/>
            <person name="Chapman J.A."/>
            <person name="Shapiro H."/>
            <person name="Aerts A."/>
            <person name="Otillar R.P."/>
            <person name="Terry A.Y."/>
            <person name="Boore J.L."/>
            <person name="Simakov O."/>
            <person name="Marletaz F."/>
            <person name="Cho S.-J."/>
            <person name="Edsinger-Gonzales E."/>
            <person name="Havlak P."/>
            <person name="Kuo D.-H."/>
            <person name="Larsson T."/>
            <person name="Lv J."/>
            <person name="Arendt D."/>
            <person name="Savage R."/>
            <person name="Osoegawa K."/>
            <person name="de Jong P."/>
            <person name="Lindberg D.R."/>
            <person name="Seaver E.C."/>
            <person name="Weisblat D.A."/>
            <person name="Putnam N.H."/>
            <person name="Grigoriev I.V."/>
            <person name="Rokhsar D.S."/>
        </authorList>
    </citation>
    <scope>NUCLEOTIDE SEQUENCE</scope>
</reference>
<dbReference type="GeneID" id="20199669"/>
<reference evidence="3" key="3">
    <citation type="submission" date="2015-06" db="UniProtKB">
        <authorList>
            <consortium name="EnsemblMetazoa"/>
        </authorList>
    </citation>
    <scope>IDENTIFICATION</scope>
</reference>
<accession>T1ESW9</accession>
<evidence type="ECO:0000256" key="1">
    <source>
        <dbReference type="SAM" id="MobiDB-lite"/>
    </source>
</evidence>
<feature type="region of interest" description="Disordered" evidence="1">
    <location>
        <begin position="394"/>
        <end position="427"/>
    </location>
</feature>
<dbReference type="HOGENOM" id="CLU_379604_0_0_1"/>
<evidence type="ECO:0000313" key="3">
    <source>
        <dbReference type="EnsemblMetazoa" id="HelroP162602"/>
    </source>
</evidence>
<dbReference type="KEGG" id="hro:HELRODRAFT_162602"/>
<dbReference type="InParanoid" id="T1ESW9"/>
<reference evidence="2 4" key="2">
    <citation type="journal article" date="2013" name="Nature">
        <title>Insights into bilaterian evolution from three spiralian genomes.</title>
        <authorList>
            <person name="Simakov O."/>
            <person name="Marletaz F."/>
            <person name="Cho S.J."/>
            <person name="Edsinger-Gonzales E."/>
            <person name="Havlak P."/>
            <person name="Hellsten U."/>
            <person name="Kuo D.H."/>
            <person name="Larsson T."/>
            <person name="Lv J."/>
            <person name="Arendt D."/>
            <person name="Savage R."/>
            <person name="Osoegawa K."/>
            <person name="de Jong P."/>
            <person name="Grimwood J."/>
            <person name="Chapman J.A."/>
            <person name="Shapiro H."/>
            <person name="Aerts A."/>
            <person name="Otillar R.P."/>
            <person name="Terry A.Y."/>
            <person name="Boore J.L."/>
            <person name="Grigoriev I.V."/>
            <person name="Lindberg D.R."/>
            <person name="Seaver E.C."/>
            <person name="Weisblat D.A."/>
            <person name="Putnam N.H."/>
            <person name="Rokhsar D.S."/>
        </authorList>
    </citation>
    <scope>NUCLEOTIDE SEQUENCE</scope>
</reference>
<dbReference type="RefSeq" id="XP_009023011.1">
    <property type="nucleotide sequence ID" value="XM_009024763.1"/>
</dbReference>